<dbReference type="AlphaFoldDB" id="A0ABD5VM02"/>
<dbReference type="NCBIfam" id="TIGR03605">
    <property type="entry name" value="antibiot_sagB"/>
    <property type="match status" value="1"/>
</dbReference>
<feature type="domain" description="Nitroreductase" evidence="2">
    <location>
        <begin position="129"/>
        <end position="316"/>
    </location>
</feature>
<name>A0ABD5VM02_9EURY</name>
<feature type="compositionally biased region" description="Basic and acidic residues" evidence="1">
    <location>
        <begin position="327"/>
        <end position="338"/>
    </location>
</feature>
<dbReference type="SUPFAM" id="SSF55469">
    <property type="entry name" value="FMN-dependent nitroreductase-like"/>
    <property type="match status" value="1"/>
</dbReference>
<dbReference type="CDD" id="cd02142">
    <property type="entry name" value="McbC_SagB-like_oxidoreductase"/>
    <property type="match status" value="1"/>
</dbReference>
<sequence>MTGDSSEREEHRGSDPGGEHGGRGGRADRAEREARLSLAAQEHPAGRVDLAGTTSQVESFRERGFREGSVAALFHENSKFDRAHLARSAMTSSDLPDGFGAIEQDYPGRETVSLPAPDALDCGLGAALARRRSVREFADRGISLQTLSTLLGHAMAPTRERDTGVVTETSRPYPSAGGLFPIEAYVVVRDGVDLDAGTYYYAPREHALRVLERGGSGEGFTECFMDEPFAAGVVRGAPVTVVLSGCLSRVAAKYGPVGYRFALEEAGHVAQNLLLAATALDLGGVPLGSFLDDALDAFLGVDGTDEAALYPLALGHPASSDQSTGDADTRDETQFADS</sequence>
<evidence type="ECO:0000313" key="4">
    <source>
        <dbReference type="Proteomes" id="UP001596395"/>
    </source>
</evidence>
<dbReference type="InterPro" id="IPR020051">
    <property type="entry name" value="SagB-type_dehydrogenase"/>
</dbReference>
<dbReference type="Pfam" id="PF00881">
    <property type="entry name" value="Nitroreductase"/>
    <property type="match status" value="1"/>
</dbReference>
<proteinExistence type="predicted"/>
<feature type="region of interest" description="Disordered" evidence="1">
    <location>
        <begin position="1"/>
        <end position="54"/>
    </location>
</feature>
<dbReference type="Gene3D" id="3.40.109.10">
    <property type="entry name" value="NADH Oxidase"/>
    <property type="match status" value="1"/>
</dbReference>
<dbReference type="EMBL" id="JBHSXN010000004">
    <property type="protein sequence ID" value="MFC6954798.1"/>
    <property type="molecule type" value="Genomic_DNA"/>
</dbReference>
<evidence type="ECO:0000313" key="3">
    <source>
        <dbReference type="EMBL" id="MFC6954798.1"/>
    </source>
</evidence>
<feature type="region of interest" description="Disordered" evidence="1">
    <location>
        <begin position="315"/>
        <end position="338"/>
    </location>
</feature>
<dbReference type="PANTHER" id="PTHR43745:SF2">
    <property type="entry name" value="NITROREDUCTASE MJ1384-RELATED"/>
    <property type="match status" value="1"/>
</dbReference>
<comment type="caution">
    <text evidence="3">The sequence shown here is derived from an EMBL/GenBank/DDBJ whole genome shotgun (WGS) entry which is preliminary data.</text>
</comment>
<gene>
    <name evidence="3" type="ORF">ACFQGB_18175</name>
</gene>
<dbReference type="RefSeq" id="WP_336351741.1">
    <property type="nucleotide sequence ID" value="NZ_JAZAQL010000004.1"/>
</dbReference>
<protein>
    <submittedName>
        <fullName evidence="3">SagB/ThcOx family dehydrogenase</fullName>
    </submittedName>
</protein>
<keyword evidence="4" id="KW-1185">Reference proteome</keyword>
<dbReference type="PANTHER" id="PTHR43745">
    <property type="entry name" value="NITROREDUCTASE MJ1384-RELATED"/>
    <property type="match status" value="1"/>
</dbReference>
<dbReference type="InterPro" id="IPR052544">
    <property type="entry name" value="Bacteriocin_Proc_Enz"/>
</dbReference>
<reference evidence="3 4" key="1">
    <citation type="journal article" date="2019" name="Int. J. Syst. Evol. Microbiol.">
        <title>The Global Catalogue of Microorganisms (GCM) 10K type strain sequencing project: providing services to taxonomists for standard genome sequencing and annotation.</title>
        <authorList>
            <consortium name="The Broad Institute Genomics Platform"/>
            <consortium name="The Broad Institute Genome Sequencing Center for Infectious Disease"/>
            <person name="Wu L."/>
            <person name="Ma J."/>
        </authorList>
    </citation>
    <scope>NUCLEOTIDE SEQUENCE [LARGE SCALE GENOMIC DNA]</scope>
    <source>
        <strain evidence="3 4">GX26</strain>
    </source>
</reference>
<accession>A0ABD5VM02</accession>
<dbReference type="Proteomes" id="UP001596395">
    <property type="component" value="Unassembled WGS sequence"/>
</dbReference>
<organism evidence="3 4">
    <name type="scientific">Halorubellus litoreus</name>
    <dbReference type="NCBI Taxonomy" id="755308"/>
    <lineage>
        <taxon>Archaea</taxon>
        <taxon>Methanobacteriati</taxon>
        <taxon>Methanobacteriota</taxon>
        <taxon>Stenosarchaea group</taxon>
        <taxon>Halobacteria</taxon>
        <taxon>Halobacteriales</taxon>
        <taxon>Halorubellaceae</taxon>
        <taxon>Halorubellus</taxon>
    </lineage>
</organism>
<feature type="compositionally biased region" description="Basic and acidic residues" evidence="1">
    <location>
        <begin position="1"/>
        <end position="35"/>
    </location>
</feature>
<evidence type="ECO:0000259" key="2">
    <source>
        <dbReference type="Pfam" id="PF00881"/>
    </source>
</evidence>
<dbReference type="InterPro" id="IPR000415">
    <property type="entry name" value="Nitroreductase-like"/>
</dbReference>
<dbReference type="InterPro" id="IPR029479">
    <property type="entry name" value="Nitroreductase"/>
</dbReference>
<evidence type="ECO:0000256" key="1">
    <source>
        <dbReference type="SAM" id="MobiDB-lite"/>
    </source>
</evidence>